<name>A0A1H5SVS4_9VIBR</name>
<feature type="signal peptide" evidence="1">
    <location>
        <begin position="1"/>
        <end position="26"/>
    </location>
</feature>
<feature type="chain" id="PRO_5009284353" evidence="1">
    <location>
        <begin position="27"/>
        <end position="542"/>
    </location>
</feature>
<evidence type="ECO:0000256" key="1">
    <source>
        <dbReference type="SAM" id="SignalP"/>
    </source>
</evidence>
<dbReference type="Pfam" id="PF13584">
    <property type="entry name" value="BatD"/>
    <property type="match status" value="2"/>
</dbReference>
<dbReference type="Proteomes" id="UP000236721">
    <property type="component" value="Unassembled WGS sequence"/>
</dbReference>
<dbReference type="PANTHER" id="PTHR40940">
    <property type="entry name" value="PROTEIN BATD-RELATED"/>
    <property type="match status" value="1"/>
</dbReference>
<proteinExistence type="predicted"/>
<dbReference type="RefSeq" id="WP_244182997.1">
    <property type="nucleotide sequence ID" value="NZ_FNVG01000002.1"/>
</dbReference>
<accession>A0A1H5SVS4</accession>
<dbReference type="PANTHER" id="PTHR40940:SF1">
    <property type="entry name" value="PROTEIN BATD"/>
    <property type="match status" value="1"/>
</dbReference>
<organism evidence="2 3">
    <name type="scientific">Vibrio hangzhouensis</name>
    <dbReference type="NCBI Taxonomy" id="462991"/>
    <lineage>
        <taxon>Bacteria</taxon>
        <taxon>Pseudomonadati</taxon>
        <taxon>Pseudomonadota</taxon>
        <taxon>Gammaproteobacteria</taxon>
        <taxon>Vibrionales</taxon>
        <taxon>Vibrionaceae</taxon>
        <taxon>Vibrio</taxon>
    </lineage>
</organism>
<keyword evidence="3" id="KW-1185">Reference proteome</keyword>
<evidence type="ECO:0000313" key="2">
    <source>
        <dbReference type="EMBL" id="SEF54630.1"/>
    </source>
</evidence>
<dbReference type="InterPro" id="IPR025738">
    <property type="entry name" value="BatD"/>
</dbReference>
<keyword evidence="1" id="KW-0732">Signal</keyword>
<reference evidence="3" key="1">
    <citation type="submission" date="2016-10" db="EMBL/GenBank/DDBJ databases">
        <authorList>
            <person name="Varghese N."/>
            <person name="Submissions S."/>
        </authorList>
    </citation>
    <scope>NUCLEOTIDE SEQUENCE [LARGE SCALE GENOMIC DNA]</scope>
    <source>
        <strain evidence="3">CGMCC 1.7062</strain>
    </source>
</reference>
<protein>
    <submittedName>
        <fullName evidence="2">Oxygen tolerance</fullName>
    </submittedName>
</protein>
<gene>
    <name evidence="2" type="ORF">SAMN04488244_10220</name>
</gene>
<dbReference type="AlphaFoldDB" id="A0A1H5SVS4"/>
<sequence>MMINFKPLWLTLALLFTTIVSVPSWALNVTASVSKTNISKDEVIQLKIVADEKLDGNKVSFDTLSNDFYVGRPSFSSSVNILNGTRTDSSVWTVAIAPQRLGKLVIPSFDVNGIATTPITLNVTMDEQTPTTADMVEVRTQLSKSELYPKESAILDTRIIVKVDPRMLQNPNLKKPEGSGLQMSPVSEPKQYQAVLDGVEVLIIDQSFRVIAEQSGEFAIQAPTLTGGVLYGNTRTGGTKILTLDSESPKVNITVLPIPDNYNGIWLPTSNLTLNQDWQLDGGQKVDSPTVKITTGDSLTRTVTLTASGVTSEQLPDLTLAHPEGFRVYNEKPTFRDNGDSSVTMTTKQVLIAKRSGEFVIPDLSVQWWDSLNKKSTRSQVEGMSVVVNASDETVAANYSTANPNVSDPVVVNDAGYWPWVSALFACLWIGSCYMWYRAANKPSLTIKASPSDGKDSSSIQTQLINAINQGDSIKAHAMLPLWLSDVELTHSDITAIHHEFDSMSRALDGNSDDQWNSTTLLGLISAAQKSKRSAPSPLASL</sequence>
<evidence type="ECO:0000313" key="3">
    <source>
        <dbReference type="Proteomes" id="UP000236721"/>
    </source>
</evidence>
<dbReference type="EMBL" id="FNVG01000002">
    <property type="protein sequence ID" value="SEF54630.1"/>
    <property type="molecule type" value="Genomic_DNA"/>
</dbReference>